<dbReference type="GO" id="GO:0017025">
    <property type="term" value="F:TBP-class protein binding"/>
    <property type="evidence" value="ECO:0007669"/>
    <property type="project" value="TreeGrafter"/>
</dbReference>
<dbReference type="CDD" id="cd07981">
    <property type="entry name" value="HFD_TAF12"/>
    <property type="match status" value="1"/>
</dbReference>
<dbReference type="FunFam" id="1.10.20.10:FF:000011">
    <property type="entry name" value="Transcription initiation factor TFIID subunit 12"/>
    <property type="match status" value="1"/>
</dbReference>
<dbReference type="EMBL" id="LODT01000009">
    <property type="protein sequence ID" value="KYR01339.1"/>
    <property type="molecule type" value="Genomic_DNA"/>
</dbReference>
<comment type="caution">
    <text evidence="8">The sequence shown here is derived from an EMBL/GenBank/DDBJ whole genome shotgun (WGS) entry which is preliminary data.</text>
</comment>
<keyword evidence="5" id="KW-0539">Nucleus</keyword>
<dbReference type="Gene3D" id="1.10.20.10">
    <property type="entry name" value="Histone, subunit A"/>
    <property type="match status" value="1"/>
</dbReference>
<dbReference type="InterPro" id="IPR009072">
    <property type="entry name" value="Histone-fold"/>
</dbReference>
<feature type="compositionally biased region" description="Polar residues" evidence="6">
    <location>
        <begin position="138"/>
        <end position="148"/>
    </location>
</feature>
<name>A0A152A525_TIELA</name>
<feature type="compositionally biased region" description="Low complexity" evidence="6">
    <location>
        <begin position="156"/>
        <end position="187"/>
    </location>
</feature>
<dbReference type="GO" id="GO:0000124">
    <property type="term" value="C:SAGA complex"/>
    <property type="evidence" value="ECO:0007669"/>
    <property type="project" value="InterPro"/>
</dbReference>
<feature type="domain" description="Transcription initiation factor TFIID subunit 12" evidence="7">
    <location>
        <begin position="236"/>
        <end position="303"/>
    </location>
</feature>
<dbReference type="SUPFAM" id="SSF47113">
    <property type="entry name" value="Histone-fold"/>
    <property type="match status" value="1"/>
</dbReference>
<evidence type="ECO:0000256" key="2">
    <source>
        <dbReference type="ARBA" id="ARBA00007530"/>
    </source>
</evidence>
<evidence type="ECO:0000313" key="8">
    <source>
        <dbReference type="EMBL" id="KYR01339.1"/>
    </source>
</evidence>
<dbReference type="InterPro" id="IPR037794">
    <property type="entry name" value="TAF12"/>
</dbReference>
<evidence type="ECO:0000256" key="3">
    <source>
        <dbReference type="ARBA" id="ARBA00023015"/>
    </source>
</evidence>
<reference evidence="8 9" key="1">
    <citation type="submission" date="2015-12" db="EMBL/GenBank/DDBJ databases">
        <title>Dictyostelia acquired genes for synthesis and detection of signals that induce cell-type specialization by lateral gene transfer from prokaryotes.</title>
        <authorList>
            <person name="Gloeckner G."/>
            <person name="Schaap P."/>
        </authorList>
    </citation>
    <scope>NUCLEOTIDE SEQUENCE [LARGE SCALE GENOMIC DNA]</scope>
    <source>
        <strain evidence="8 9">TK</strain>
    </source>
</reference>
<protein>
    <recommendedName>
        <fullName evidence="7">Transcription initiation factor TFIID subunit 12 domain-containing protein</fullName>
    </recommendedName>
</protein>
<evidence type="ECO:0000256" key="4">
    <source>
        <dbReference type="ARBA" id="ARBA00023163"/>
    </source>
</evidence>
<keyword evidence="4" id="KW-0804">Transcription</keyword>
<feature type="region of interest" description="Disordered" evidence="6">
    <location>
        <begin position="138"/>
        <end position="218"/>
    </location>
</feature>
<keyword evidence="3" id="KW-0805">Transcription regulation</keyword>
<sequence>MSGQQPPTNNIYKTSPINAPIQQPNFKNIPIVQQSNIPNQPSNVTSKMITNPYMTTNSANPILNPTGTTYNTPNINRNPSSPTLNVNQSSNTTSPGLTQQQIASTPPTSTTTTPGNSSIDSHIDSVLKKHHNLVGSNFSPVQNISSPGLGNPSTPPISTSGSSYSTPYNTTTTTTTTTTTNSSSGSIVTKNKKLEKEKREKEMRDREAMREQLEREQRERDFQSGRIVLDSNELLGKRKLSELLSQISPNEKMDEEVEEILSIVADDFIETVSSFACSLAKHRNSNTLEVKDIQCHLERAWNIKIPGFGNPEQTKSYKKPHYPDSHKLRIQTMKKAIQLNQSLTRRHIRLTEQQQQMNRE</sequence>
<feature type="region of interest" description="Disordered" evidence="6">
    <location>
        <begin position="56"/>
        <end position="121"/>
    </location>
</feature>
<dbReference type="STRING" id="361077.A0A152A525"/>
<gene>
    <name evidence="8" type="ORF">DLAC_01929</name>
</gene>
<dbReference type="Pfam" id="PF03847">
    <property type="entry name" value="TFIID_20kDa"/>
    <property type="match status" value="1"/>
</dbReference>
<evidence type="ECO:0000256" key="1">
    <source>
        <dbReference type="ARBA" id="ARBA00004123"/>
    </source>
</evidence>
<dbReference type="InParanoid" id="A0A152A525"/>
<dbReference type="GO" id="GO:0046982">
    <property type="term" value="F:protein heterodimerization activity"/>
    <property type="evidence" value="ECO:0007669"/>
    <property type="project" value="InterPro"/>
</dbReference>
<comment type="similarity">
    <text evidence="2">Belongs to the TAF12 family.</text>
</comment>
<accession>A0A152A525</accession>
<dbReference type="GO" id="GO:0051123">
    <property type="term" value="P:RNA polymerase II preinitiation complex assembly"/>
    <property type="evidence" value="ECO:0007669"/>
    <property type="project" value="TreeGrafter"/>
</dbReference>
<proteinExistence type="inferred from homology"/>
<dbReference type="OrthoDB" id="2193432at2759"/>
<dbReference type="GO" id="GO:0005669">
    <property type="term" value="C:transcription factor TFIID complex"/>
    <property type="evidence" value="ECO:0007669"/>
    <property type="project" value="InterPro"/>
</dbReference>
<comment type="subcellular location">
    <subcellularLocation>
        <location evidence="1">Nucleus</location>
    </subcellularLocation>
</comment>
<dbReference type="PANTHER" id="PTHR12264:SF21">
    <property type="entry name" value="TRANSCRIPTION INITIATION FACTOR TFIID SUBUNIT 12"/>
    <property type="match status" value="1"/>
</dbReference>
<feature type="compositionally biased region" description="Basic and acidic residues" evidence="6">
    <location>
        <begin position="192"/>
        <end position="218"/>
    </location>
</feature>
<evidence type="ECO:0000256" key="5">
    <source>
        <dbReference type="ARBA" id="ARBA00023242"/>
    </source>
</evidence>
<evidence type="ECO:0000313" key="9">
    <source>
        <dbReference type="Proteomes" id="UP000076078"/>
    </source>
</evidence>
<feature type="compositionally biased region" description="Polar residues" evidence="6">
    <location>
        <begin position="56"/>
        <end position="103"/>
    </location>
</feature>
<organism evidence="8 9">
    <name type="scientific">Tieghemostelium lacteum</name>
    <name type="common">Slime mold</name>
    <name type="synonym">Dictyostelium lacteum</name>
    <dbReference type="NCBI Taxonomy" id="361077"/>
    <lineage>
        <taxon>Eukaryota</taxon>
        <taxon>Amoebozoa</taxon>
        <taxon>Evosea</taxon>
        <taxon>Eumycetozoa</taxon>
        <taxon>Dictyostelia</taxon>
        <taxon>Dictyosteliales</taxon>
        <taxon>Raperosteliaceae</taxon>
        <taxon>Tieghemostelium</taxon>
    </lineage>
</organism>
<dbReference type="AlphaFoldDB" id="A0A152A525"/>
<evidence type="ECO:0000256" key="6">
    <source>
        <dbReference type="SAM" id="MobiDB-lite"/>
    </source>
</evidence>
<dbReference type="GO" id="GO:0003677">
    <property type="term" value="F:DNA binding"/>
    <property type="evidence" value="ECO:0007669"/>
    <property type="project" value="TreeGrafter"/>
</dbReference>
<dbReference type="PANTHER" id="PTHR12264">
    <property type="entry name" value="TRANSCRIPTION INITIATION FACTOR TFIID SUBUNIT 12"/>
    <property type="match status" value="1"/>
</dbReference>
<dbReference type="Proteomes" id="UP000076078">
    <property type="component" value="Unassembled WGS sequence"/>
</dbReference>
<evidence type="ECO:0000259" key="7">
    <source>
        <dbReference type="Pfam" id="PF03847"/>
    </source>
</evidence>
<feature type="compositionally biased region" description="Low complexity" evidence="6">
    <location>
        <begin position="104"/>
        <end position="114"/>
    </location>
</feature>
<dbReference type="FunCoup" id="A0A152A525">
    <property type="interactions" value="140"/>
</dbReference>
<dbReference type="InterPro" id="IPR003228">
    <property type="entry name" value="TFIID_TAF12_dom"/>
</dbReference>
<keyword evidence="9" id="KW-1185">Reference proteome</keyword>